<dbReference type="SMART" id="SM00360">
    <property type="entry name" value="RRM"/>
    <property type="match status" value="2"/>
</dbReference>
<keyword evidence="2" id="KW-1185">Reference proteome</keyword>
<evidence type="ECO:0000313" key="2">
    <source>
        <dbReference type="Proteomes" id="UP001396334"/>
    </source>
</evidence>
<dbReference type="PROSITE" id="PS50103">
    <property type="entry name" value="ZF_C3H1"/>
    <property type="match status" value="1"/>
</dbReference>
<dbReference type="SMART" id="SM00356">
    <property type="entry name" value="ZnF_C3H1"/>
    <property type="match status" value="1"/>
</dbReference>
<organism evidence="1 2">
    <name type="scientific">Hibiscus sabdariffa</name>
    <name type="common">roselle</name>
    <dbReference type="NCBI Taxonomy" id="183260"/>
    <lineage>
        <taxon>Eukaryota</taxon>
        <taxon>Viridiplantae</taxon>
        <taxon>Streptophyta</taxon>
        <taxon>Embryophyta</taxon>
        <taxon>Tracheophyta</taxon>
        <taxon>Spermatophyta</taxon>
        <taxon>Magnoliopsida</taxon>
        <taxon>eudicotyledons</taxon>
        <taxon>Gunneridae</taxon>
        <taxon>Pentapetalae</taxon>
        <taxon>rosids</taxon>
        <taxon>malvids</taxon>
        <taxon>Malvales</taxon>
        <taxon>Malvaceae</taxon>
        <taxon>Malvoideae</taxon>
        <taxon>Hibiscus</taxon>
    </lineage>
</organism>
<dbReference type="PANTHER" id="PTHR14398:SF0">
    <property type="entry name" value="ZINC FINGER PROTEIN SWM"/>
    <property type="match status" value="1"/>
</dbReference>
<dbReference type="EMBL" id="JBBPBN010001915">
    <property type="protein sequence ID" value="KAK8477118.1"/>
    <property type="molecule type" value="Genomic_DNA"/>
</dbReference>
<dbReference type="InterPro" id="IPR000571">
    <property type="entry name" value="Znf_CCCH"/>
</dbReference>
<dbReference type="Gene3D" id="3.30.70.330">
    <property type="match status" value="2"/>
</dbReference>
<evidence type="ECO:0000313" key="1">
    <source>
        <dbReference type="EMBL" id="KAK8477118.1"/>
    </source>
</evidence>
<dbReference type="Proteomes" id="UP001396334">
    <property type="component" value="Unassembled WGS sequence"/>
</dbReference>
<dbReference type="InterPro" id="IPR000504">
    <property type="entry name" value="RRM_dom"/>
</dbReference>
<reference evidence="1 2" key="1">
    <citation type="journal article" date="2024" name="G3 (Bethesda)">
        <title>Genome assembly of Hibiscus sabdariffa L. provides insights into metabolisms of medicinal natural products.</title>
        <authorList>
            <person name="Kim T."/>
        </authorList>
    </citation>
    <scope>NUCLEOTIDE SEQUENCE [LARGE SCALE GENOMIC DNA]</scope>
    <source>
        <strain evidence="1">TK-2024</strain>
        <tissue evidence="1">Old leaves</tissue>
    </source>
</reference>
<accession>A0ABR1ZAH1</accession>
<protein>
    <submittedName>
        <fullName evidence="1">Uncharacterized protein</fullName>
    </submittedName>
</protein>
<dbReference type="Pfam" id="PF00076">
    <property type="entry name" value="RRM_1"/>
    <property type="match status" value="1"/>
</dbReference>
<proteinExistence type="predicted"/>
<dbReference type="PROSITE" id="PS50102">
    <property type="entry name" value="RRM"/>
    <property type="match status" value="1"/>
</dbReference>
<sequence>MELKVSSPKLGDNSPLDCISDPGEKEVSDEEDDDRNHKHRRRDACSQPLERDSTDPFTRPYRKRNKHFENGHNESQAGETWKNSNSSPLEKDFTSKFDRKCHGLASLPRGHLDMNQRIRSNQTFSGDSGPGRGRGRDNSSWNQRDSRFNSVDIAYQMVQPGSVAPSLFAGRGLPNLSNAQASSWSAFGLMTGMPSGGLDTLHSIGLQGVLRPPMNSSLNMGIPLQRCRDFEERGFCLRGDMCPMEHGVNRIVVEDVQSLSQFNLPVTVPSTQVLAKPAGPGPLPSGLPPTTLMNSKGMHSKNNKYGMTEDSLGLNGAYTASTSANGDLYDPDQPLWNNNDPEASASLTRVQSPKINETEPLLNDDISDCPPGRLRDSADNELPIKSTGSQGTNLSVWGRIGSSRSGIDTKDKIDPIPSDHLENETKEEQGAVPSSQDTSCQVKRIGSEDGGSKVMDSSLKSQIGFCSSRKPTQKALHTLFVNGIPLKCNKREALFSHFRKFGEVIDIYIPLNSERAFVQFSRREEAEAALKAPDAVMGNRFIKLWWANRDNIPVDGIKSGSGVSVTPRGLTASAIRAQPVASRGKDNLQPVSHKSNVVPGADVPSLNTPKPVSMNGPQVPPPLQKKLETLEQMKEELRKKQEMLEQKRNNFRRQLDKLKKQSGVVKGDLSSEPAAKRQKVGIAADPAKASIPSSSEIGMMDKNKSVENVVSRSPKLSTSMALQESTNSKQQPLKPHLSAPIRHPLVMNKYKLDNRPSAFRVIPPLPSGFADVAVLKEHFLQYGDLSSVELQDVENEDNDNIRPELSKNCSALVTYSTRQSAERAYINGKCWQGNNLQLKWVTSSTNPCSKGTSSSTPKEPSEAAGQAEENSACSISQEVHRKSLVELEHMELAEVSEQSPSPTSSIKESPKGDTR</sequence>
<comment type="caution">
    <text evidence="1">The sequence shown here is derived from an EMBL/GenBank/DDBJ whole genome shotgun (WGS) entry which is preliminary data.</text>
</comment>
<dbReference type="InterPro" id="IPR012677">
    <property type="entry name" value="Nucleotide-bd_a/b_plait_sf"/>
</dbReference>
<dbReference type="CDD" id="cd12257">
    <property type="entry name" value="RRM1_RBM26_like"/>
    <property type="match status" value="1"/>
</dbReference>
<name>A0ABR1ZAH1_9ROSI</name>
<gene>
    <name evidence="1" type="ORF">V6N11_024345</name>
</gene>
<dbReference type="InterPro" id="IPR035979">
    <property type="entry name" value="RBD_domain_sf"/>
</dbReference>
<dbReference type="PANTHER" id="PTHR14398">
    <property type="entry name" value="RNA RECOGNITION RRM/RNP DOMAIN"/>
    <property type="match status" value="1"/>
</dbReference>
<dbReference type="InterPro" id="IPR045137">
    <property type="entry name" value="RBM26/27"/>
</dbReference>
<dbReference type="SUPFAM" id="SSF54928">
    <property type="entry name" value="RNA-binding domain, RBD"/>
    <property type="match status" value="2"/>
</dbReference>